<gene>
    <name evidence="4" type="ORF">MVEN_01413600</name>
</gene>
<keyword evidence="1" id="KW-0677">Repeat</keyword>
<dbReference type="Pfam" id="PF24883">
    <property type="entry name" value="NPHP3_N"/>
    <property type="match status" value="1"/>
</dbReference>
<comment type="caution">
    <text evidence="4">The sequence shown here is derived from an EMBL/GenBank/DDBJ whole genome shotgun (WGS) entry which is preliminary data.</text>
</comment>
<evidence type="ECO:0000256" key="2">
    <source>
        <dbReference type="SAM" id="MobiDB-lite"/>
    </source>
</evidence>
<reference evidence="4" key="1">
    <citation type="submission" date="2020-05" db="EMBL/GenBank/DDBJ databases">
        <title>Mycena genomes resolve the evolution of fungal bioluminescence.</title>
        <authorList>
            <person name="Tsai I.J."/>
        </authorList>
    </citation>
    <scope>NUCLEOTIDE SEQUENCE</scope>
    <source>
        <strain evidence="4">CCC161011</strain>
    </source>
</reference>
<dbReference type="InterPro" id="IPR056884">
    <property type="entry name" value="NPHP3-like_N"/>
</dbReference>
<evidence type="ECO:0000256" key="1">
    <source>
        <dbReference type="ARBA" id="ARBA00022737"/>
    </source>
</evidence>
<dbReference type="EMBL" id="JACAZI010000011">
    <property type="protein sequence ID" value="KAF7348932.1"/>
    <property type="molecule type" value="Genomic_DNA"/>
</dbReference>
<evidence type="ECO:0000259" key="3">
    <source>
        <dbReference type="Pfam" id="PF24883"/>
    </source>
</evidence>
<proteinExistence type="predicted"/>
<evidence type="ECO:0000313" key="5">
    <source>
        <dbReference type="Proteomes" id="UP000620124"/>
    </source>
</evidence>
<sequence>MRRRGNESHTVNNYISGGVGGAGGAGGAQGQGGDGGTGEGPELNYAFDAIENFTMNNLGLQIQDSYLYTVSGDVSLIIQNSQLRNSDLRLPALGRSLELEADWSEGSGHEFSGATRNPHWPRHEIGTRHTPYNQSIQWLHGPAGAGKSAVMQTLCQRLHAAGRLGGSFFFKRGHPTRGNARTLFATLAYQLALHRPELKGPISRIVEQDPSVPGRNMDVQLCSLILEPFKLLLGNKPSVLLIDGLDECDGHDIQREILRLIGTTASDNHAWLQILIASRPEAHIQEIFEEESLQGVADSINIQQSFEDIRTYLYDEFSRIYRGHSTMKNIPTPWPSPQILESLVERSSGYFIYASTAIRFIDDKYFWPCKQLDIIIQNLPLEWESPFAALDELYIQILKGVPSRHLGILSDILSAVIQFPSQLGPQT</sequence>
<dbReference type="SUPFAM" id="SSF52540">
    <property type="entry name" value="P-loop containing nucleoside triphosphate hydrolases"/>
    <property type="match status" value="1"/>
</dbReference>
<feature type="domain" description="Nephrocystin 3-like N-terminal" evidence="3">
    <location>
        <begin position="131"/>
        <end position="279"/>
    </location>
</feature>
<accession>A0A8H6XXF7</accession>
<dbReference type="Proteomes" id="UP000620124">
    <property type="component" value="Unassembled WGS sequence"/>
</dbReference>
<dbReference type="OrthoDB" id="5967843at2759"/>
<dbReference type="PANTHER" id="PTHR10039">
    <property type="entry name" value="AMELOGENIN"/>
    <property type="match status" value="1"/>
</dbReference>
<name>A0A8H6XXF7_9AGAR</name>
<dbReference type="Gene3D" id="3.40.50.300">
    <property type="entry name" value="P-loop containing nucleotide triphosphate hydrolases"/>
    <property type="match status" value="1"/>
</dbReference>
<dbReference type="InterPro" id="IPR027417">
    <property type="entry name" value="P-loop_NTPase"/>
</dbReference>
<keyword evidence="5" id="KW-1185">Reference proteome</keyword>
<organism evidence="4 5">
    <name type="scientific">Mycena venus</name>
    <dbReference type="NCBI Taxonomy" id="2733690"/>
    <lineage>
        <taxon>Eukaryota</taxon>
        <taxon>Fungi</taxon>
        <taxon>Dikarya</taxon>
        <taxon>Basidiomycota</taxon>
        <taxon>Agaricomycotina</taxon>
        <taxon>Agaricomycetes</taxon>
        <taxon>Agaricomycetidae</taxon>
        <taxon>Agaricales</taxon>
        <taxon>Marasmiineae</taxon>
        <taxon>Mycenaceae</taxon>
        <taxon>Mycena</taxon>
    </lineage>
</organism>
<feature type="region of interest" description="Disordered" evidence="2">
    <location>
        <begin position="1"/>
        <end position="40"/>
    </location>
</feature>
<protein>
    <submittedName>
        <fullName evidence="4">Putative nwd2 protein</fullName>
    </submittedName>
</protein>
<dbReference type="AlphaFoldDB" id="A0A8H6XXF7"/>
<feature type="compositionally biased region" description="Gly residues" evidence="2">
    <location>
        <begin position="17"/>
        <end position="39"/>
    </location>
</feature>
<dbReference type="PANTHER" id="PTHR10039:SF14">
    <property type="entry name" value="NACHT DOMAIN-CONTAINING PROTEIN"/>
    <property type="match status" value="1"/>
</dbReference>
<evidence type="ECO:0000313" key="4">
    <source>
        <dbReference type="EMBL" id="KAF7348932.1"/>
    </source>
</evidence>